<reference evidence="2" key="1">
    <citation type="submission" date="2019-08" db="EMBL/GenBank/DDBJ databases">
        <title>Genomic characterization of a novel candidate phylum (ARYD3) from a high temperature, high salinity tertiary oil reservoir in north central Oklahoma, USA.</title>
        <authorList>
            <person name="Youssef N.H."/>
            <person name="Yadav A."/>
            <person name="Elshahed M.S."/>
        </authorList>
    </citation>
    <scope>NUCLEOTIDE SEQUENCE [LARGE SCALE GENOMIC DNA]</scope>
    <source>
        <strain evidence="2">ARYD3</strain>
    </source>
</reference>
<feature type="chain" id="PRO_5023141749" description="6-bladed beta-propeller" evidence="1">
    <location>
        <begin position="19"/>
        <end position="333"/>
    </location>
</feature>
<dbReference type="SUPFAM" id="SSF63825">
    <property type="entry name" value="YWTD domain"/>
    <property type="match status" value="1"/>
</dbReference>
<name>A0A5D0MI35_9BACT</name>
<sequence>MKKFIFVFLLLSFLISCGKVQKVNLDLKEAKYRKMDDQYASTRGMILINKIDDNLIWFSRKGWVLVIDDKSFAVLDKLKLEQGKGPEEYINLTEMFVINNELIYLYDHRLHRFIVLKYQNEKIKKYDTVKLNFSSTIGMEYSNGIFAVNRFVSDNQKIQIQLFFIDKNLNHLKTIDIAQFKMTKRKDLLNNVGWPVLYKDNIYYVSIGNGNTKVYDYKTKKVTNKFYNDNKKMKMIYDHKDANVITPTLIKNRYLFIPYNPHTDKNLKTPGMYYELFDLNGNLVDDGFIKFGLDKIPPDLMDRYTINISSNFLYFYDKDTNIFKKFEYIINTQ</sequence>
<evidence type="ECO:0000313" key="2">
    <source>
        <dbReference type="EMBL" id="TYB31263.1"/>
    </source>
</evidence>
<organism evidence="2 3">
    <name type="scientific">Candidatus Mcinerneyibacterium aminivorans</name>
    <dbReference type="NCBI Taxonomy" id="2703815"/>
    <lineage>
        <taxon>Bacteria</taxon>
        <taxon>Candidatus Macinerneyibacteriota</taxon>
        <taxon>Candidatus Mcinerneyibacteria</taxon>
        <taxon>Candidatus Mcinerneyibacteriales</taxon>
        <taxon>Candidatus Mcinerneyibacteriaceae</taxon>
        <taxon>Candidatus Mcinerneyibacterium</taxon>
    </lineage>
</organism>
<keyword evidence="1" id="KW-0732">Signal</keyword>
<dbReference type="AlphaFoldDB" id="A0A5D0MI35"/>
<comment type="caution">
    <text evidence="2">The sequence shown here is derived from an EMBL/GenBank/DDBJ whole genome shotgun (WGS) entry which is preliminary data.</text>
</comment>
<accession>A0A5D0MI35</accession>
<evidence type="ECO:0000313" key="3">
    <source>
        <dbReference type="Proteomes" id="UP000324143"/>
    </source>
</evidence>
<dbReference type="PROSITE" id="PS51257">
    <property type="entry name" value="PROKAR_LIPOPROTEIN"/>
    <property type="match status" value="1"/>
</dbReference>
<feature type="signal peptide" evidence="1">
    <location>
        <begin position="1"/>
        <end position="18"/>
    </location>
</feature>
<proteinExistence type="predicted"/>
<dbReference type="Proteomes" id="UP000324143">
    <property type="component" value="Unassembled WGS sequence"/>
</dbReference>
<protein>
    <recommendedName>
        <fullName evidence="4">6-bladed beta-propeller</fullName>
    </recommendedName>
</protein>
<evidence type="ECO:0008006" key="4">
    <source>
        <dbReference type="Google" id="ProtNLM"/>
    </source>
</evidence>
<gene>
    <name evidence="2" type="ORF">FXF47_05040</name>
</gene>
<keyword evidence="3" id="KW-1185">Reference proteome</keyword>
<dbReference type="EMBL" id="VSIX01000043">
    <property type="protein sequence ID" value="TYB31263.1"/>
    <property type="molecule type" value="Genomic_DNA"/>
</dbReference>
<evidence type="ECO:0000256" key="1">
    <source>
        <dbReference type="SAM" id="SignalP"/>
    </source>
</evidence>